<feature type="non-terminal residue" evidence="1">
    <location>
        <position position="1"/>
    </location>
</feature>
<dbReference type="AlphaFoldDB" id="D2K8I9"/>
<reference evidence="1" key="1">
    <citation type="submission" date="2009-11" db="EMBL/GenBank/DDBJ databases">
        <title>The highest antimicrobial peptide diversity, skin antimicrobial peptide peptidomics of amphibian, Rana andersonii.</title>
        <authorList>
            <person name="Yang X."/>
            <person name="Liang X."/>
            <person name="Zhang Y."/>
            <person name="Lee W.-H."/>
        </authorList>
    </citation>
    <scope>NUCLEOTIDE SEQUENCE</scope>
    <source>
        <tissue evidence="1">Skin</tissue>
    </source>
</reference>
<proteinExistence type="evidence at transcript level"/>
<organism evidence="1">
    <name type="scientific">Odorrana andersonii</name>
    <name type="common">Golden crossband frog</name>
    <name type="synonym">Rana andersonii</name>
    <dbReference type="NCBI Taxonomy" id="369514"/>
    <lineage>
        <taxon>Eukaryota</taxon>
        <taxon>Metazoa</taxon>
        <taxon>Chordata</taxon>
        <taxon>Craniata</taxon>
        <taxon>Vertebrata</taxon>
        <taxon>Euteleostomi</taxon>
        <taxon>Amphibia</taxon>
        <taxon>Batrachia</taxon>
        <taxon>Anura</taxon>
        <taxon>Neobatrachia</taxon>
        <taxon>Ranoidea</taxon>
        <taxon>Ranidae</taxon>
        <taxon>Odorrana</taxon>
    </lineage>
</organism>
<dbReference type="EMBL" id="GU188660">
    <property type="protein sequence ID" value="ACZ71335.1"/>
    <property type="molecule type" value="mRNA"/>
</dbReference>
<accession>D2K8I9</accession>
<name>D2K8I9_ODOAN</name>
<sequence length="64" mass="7603">YAGEKYKPRHFVNCRTRGVTYLLQCECGSFYVGKTRLEFWKRMSKHLQSMRIGNLYLPVGRQEA</sequence>
<evidence type="ECO:0000313" key="1">
    <source>
        <dbReference type="EMBL" id="ACZ71335.1"/>
    </source>
</evidence>
<protein>
    <submittedName>
        <fullName evidence="1">Andersonin-9 antimicrobial peptide</fullName>
    </submittedName>
</protein>